<organism evidence="1 2">
    <name type="scientific">Pannus brasiliensis CCIBt3594</name>
    <dbReference type="NCBI Taxonomy" id="1427578"/>
    <lineage>
        <taxon>Bacteria</taxon>
        <taxon>Bacillati</taxon>
        <taxon>Cyanobacteriota</taxon>
        <taxon>Cyanophyceae</taxon>
        <taxon>Oscillatoriophycideae</taxon>
        <taxon>Chroococcales</taxon>
        <taxon>Microcystaceae</taxon>
        <taxon>Pannus</taxon>
    </lineage>
</organism>
<comment type="caution">
    <text evidence="1">The sequence shown here is derived from an EMBL/GenBank/DDBJ whole genome shotgun (WGS) entry which is preliminary data.</text>
</comment>
<proteinExistence type="predicted"/>
<dbReference type="EMBL" id="JBAFSM010000047">
    <property type="protein sequence ID" value="MEG3439383.1"/>
    <property type="molecule type" value="Genomic_DNA"/>
</dbReference>
<dbReference type="Pfam" id="PF17195">
    <property type="entry name" value="DUF5132"/>
    <property type="match status" value="1"/>
</dbReference>
<dbReference type="Proteomes" id="UP001328733">
    <property type="component" value="Unassembled WGS sequence"/>
</dbReference>
<dbReference type="RefSeq" id="WP_332866869.1">
    <property type="nucleotide sequence ID" value="NZ_JBAFSM010000047.1"/>
</dbReference>
<evidence type="ECO:0000313" key="1">
    <source>
        <dbReference type="EMBL" id="MEG3439383.1"/>
    </source>
</evidence>
<keyword evidence="2" id="KW-1185">Reference proteome</keyword>
<name>A0AAW9QZG4_9CHRO</name>
<gene>
    <name evidence="1" type="ORF">V0288_19810</name>
</gene>
<dbReference type="InterPro" id="IPR033456">
    <property type="entry name" value="DUF5132"/>
</dbReference>
<sequence>MEELLLLGAGVVAVAVAAPIIGSLINPELGQAIADSGRNLVKEGLKLGMDATEQVQTSIAEVNESWNDLVAEAKAERMSTNNARPIQNIEIVSE</sequence>
<evidence type="ECO:0000313" key="2">
    <source>
        <dbReference type="Proteomes" id="UP001328733"/>
    </source>
</evidence>
<accession>A0AAW9QZG4</accession>
<dbReference type="AlphaFoldDB" id="A0AAW9QZG4"/>
<reference evidence="1 2" key="1">
    <citation type="submission" date="2024-01" db="EMBL/GenBank/DDBJ databases">
        <title>Genomic insights into the taxonomy and metabolism of the cyanobacterium Pannus brasiliensis CCIBt3594.</title>
        <authorList>
            <person name="Machado M."/>
            <person name="Botero N.B."/>
            <person name="Andreote A.P.D."/>
            <person name="Feitosa A.M.T."/>
            <person name="Popin R."/>
            <person name="Sivonen K."/>
            <person name="Fiore M.F."/>
        </authorList>
    </citation>
    <scope>NUCLEOTIDE SEQUENCE [LARGE SCALE GENOMIC DNA]</scope>
    <source>
        <strain evidence="1 2">CCIBt3594</strain>
    </source>
</reference>
<protein>
    <submittedName>
        <fullName evidence="1">DUF5132 domain-containing protein</fullName>
    </submittedName>
</protein>